<evidence type="ECO:0000256" key="1">
    <source>
        <dbReference type="SAM" id="SignalP"/>
    </source>
</evidence>
<gene>
    <name evidence="2" type="ORF">C8Q71DRAFT_741632</name>
</gene>
<dbReference type="Proteomes" id="UP000814176">
    <property type="component" value="Unassembled WGS sequence"/>
</dbReference>
<dbReference type="RefSeq" id="XP_047782310.1">
    <property type="nucleotide sequence ID" value="XM_047922825.1"/>
</dbReference>
<proteinExistence type="predicted"/>
<keyword evidence="3" id="KW-1185">Reference proteome</keyword>
<sequence length="79" mass="8711">MGARVVVLPAWTSGLILSSLGVSRRKDWSNEAATALPMQQRNLQVGCPGDYVARMILDGCALQLFNARWLLHRTAMPET</sequence>
<feature type="signal peptide" evidence="1">
    <location>
        <begin position="1"/>
        <end position="21"/>
    </location>
</feature>
<feature type="chain" id="PRO_5046574653" evidence="1">
    <location>
        <begin position="22"/>
        <end position="79"/>
    </location>
</feature>
<evidence type="ECO:0000313" key="3">
    <source>
        <dbReference type="Proteomes" id="UP000814176"/>
    </source>
</evidence>
<organism evidence="2 3">
    <name type="scientific">Rhodofomes roseus</name>
    <dbReference type="NCBI Taxonomy" id="34475"/>
    <lineage>
        <taxon>Eukaryota</taxon>
        <taxon>Fungi</taxon>
        <taxon>Dikarya</taxon>
        <taxon>Basidiomycota</taxon>
        <taxon>Agaricomycotina</taxon>
        <taxon>Agaricomycetes</taxon>
        <taxon>Polyporales</taxon>
        <taxon>Rhodofomes</taxon>
    </lineage>
</organism>
<dbReference type="GeneID" id="72003557"/>
<keyword evidence="1" id="KW-0732">Signal</keyword>
<evidence type="ECO:0000313" key="2">
    <source>
        <dbReference type="EMBL" id="KAH9840844.1"/>
    </source>
</evidence>
<name>A0ABQ8KQE8_9APHY</name>
<dbReference type="EMBL" id="JADCUA010000004">
    <property type="protein sequence ID" value="KAH9840844.1"/>
    <property type="molecule type" value="Genomic_DNA"/>
</dbReference>
<reference evidence="2 3" key="1">
    <citation type="journal article" date="2021" name="Environ. Microbiol.">
        <title>Gene family expansions and transcriptome signatures uncover fungal adaptations to wood decay.</title>
        <authorList>
            <person name="Hage H."/>
            <person name="Miyauchi S."/>
            <person name="Viragh M."/>
            <person name="Drula E."/>
            <person name="Min B."/>
            <person name="Chaduli D."/>
            <person name="Navarro D."/>
            <person name="Favel A."/>
            <person name="Norest M."/>
            <person name="Lesage-Meessen L."/>
            <person name="Balint B."/>
            <person name="Merenyi Z."/>
            <person name="de Eugenio L."/>
            <person name="Morin E."/>
            <person name="Martinez A.T."/>
            <person name="Baldrian P."/>
            <person name="Stursova M."/>
            <person name="Martinez M.J."/>
            <person name="Novotny C."/>
            <person name="Magnuson J.K."/>
            <person name="Spatafora J.W."/>
            <person name="Maurice S."/>
            <person name="Pangilinan J."/>
            <person name="Andreopoulos W."/>
            <person name="LaButti K."/>
            <person name="Hundley H."/>
            <person name="Na H."/>
            <person name="Kuo A."/>
            <person name="Barry K."/>
            <person name="Lipzen A."/>
            <person name="Henrissat B."/>
            <person name="Riley R."/>
            <person name="Ahrendt S."/>
            <person name="Nagy L.G."/>
            <person name="Grigoriev I.V."/>
            <person name="Martin F."/>
            <person name="Rosso M.N."/>
        </authorList>
    </citation>
    <scope>NUCLEOTIDE SEQUENCE [LARGE SCALE GENOMIC DNA]</scope>
    <source>
        <strain evidence="2 3">CIRM-BRFM 1785</strain>
    </source>
</reference>
<protein>
    <submittedName>
        <fullName evidence="2">Uncharacterized protein</fullName>
    </submittedName>
</protein>
<comment type="caution">
    <text evidence="2">The sequence shown here is derived from an EMBL/GenBank/DDBJ whole genome shotgun (WGS) entry which is preliminary data.</text>
</comment>
<accession>A0ABQ8KQE8</accession>